<accession>A0A7U9HC53</accession>
<evidence type="ECO:0000313" key="2">
    <source>
        <dbReference type="EMBL" id="EOY47381.1"/>
    </source>
</evidence>
<evidence type="ECO:0000313" key="3">
    <source>
        <dbReference type="Proteomes" id="UP000014062"/>
    </source>
</evidence>
<evidence type="ECO:0000256" key="1">
    <source>
        <dbReference type="SAM" id="MobiDB-lite"/>
    </source>
</evidence>
<sequence length="141" mass="15290">MLRIRHASSASRPVRTVRTALVDAVCRPCEPYEARTTPGGRRERPPLNLTAARFSTRGARRITECGWGNGTRRAHVPCVYAILVHSATKSIPGVNGASAPMVAFPPVAECRGLFPARRQRRRAGRGVSPASVPVPVESRRA</sequence>
<name>A0A7U9HC53_STRLI</name>
<reference evidence="3" key="1">
    <citation type="journal article" date="2013" name="Genome Biol. Evol.">
        <title>The genome sequence of Streptomyces lividans 66 reveals a novel tRNA-dependent peptide biosynthetic system within a metal-related genomic island.</title>
        <authorList>
            <person name="Cruz-Morales P."/>
            <person name="Vijgenboom E."/>
            <person name="Iruegas-Bocardo F."/>
            <person name="Girard G."/>
            <person name="Yanez-Guerra L.A."/>
            <person name="Ramos-Aboites H.E."/>
            <person name="Pernodet J.L."/>
            <person name="Anne J."/>
            <person name="van Wezel G.P."/>
            <person name="Barona-Gomez F."/>
        </authorList>
    </citation>
    <scope>NUCLEOTIDE SEQUENCE [LARGE SCALE GENOMIC DNA]</scope>
    <source>
        <strain evidence="3">1326</strain>
    </source>
</reference>
<organism evidence="2 3">
    <name type="scientific">Streptomyces lividans 1326</name>
    <dbReference type="NCBI Taxonomy" id="1200984"/>
    <lineage>
        <taxon>Bacteria</taxon>
        <taxon>Bacillati</taxon>
        <taxon>Actinomycetota</taxon>
        <taxon>Actinomycetes</taxon>
        <taxon>Kitasatosporales</taxon>
        <taxon>Streptomycetaceae</taxon>
        <taxon>Streptomyces</taxon>
    </lineage>
</organism>
<feature type="region of interest" description="Disordered" evidence="1">
    <location>
        <begin position="118"/>
        <end position="141"/>
    </location>
</feature>
<gene>
    <name evidence="2" type="ORF">SLI_2666</name>
</gene>
<protein>
    <submittedName>
        <fullName evidence="2">Uncharacterized protein</fullName>
    </submittedName>
</protein>
<proteinExistence type="predicted"/>
<dbReference type="Proteomes" id="UP000014062">
    <property type="component" value="Chromosome"/>
</dbReference>
<feature type="compositionally biased region" description="Low complexity" evidence="1">
    <location>
        <begin position="125"/>
        <end position="141"/>
    </location>
</feature>
<dbReference type="EMBL" id="CM001889">
    <property type="protein sequence ID" value="EOY47381.1"/>
    <property type="molecule type" value="Genomic_DNA"/>
</dbReference>
<dbReference type="AlphaFoldDB" id="A0A7U9HC53"/>